<protein>
    <submittedName>
        <fullName evidence="1">Uncharacterized protein</fullName>
    </submittedName>
</protein>
<dbReference type="AlphaFoldDB" id="A0AAV0Z6V6"/>
<name>A0AAV0Z6V6_VICFA</name>
<evidence type="ECO:0000313" key="1">
    <source>
        <dbReference type="EMBL" id="CAI8592140.1"/>
    </source>
</evidence>
<reference evidence="1 2" key="1">
    <citation type="submission" date="2023-01" db="EMBL/GenBank/DDBJ databases">
        <authorList>
            <person name="Kreplak J."/>
        </authorList>
    </citation>
    <scope>NUCLEOTIDE SEQUENCE [LARGE SCALE GENOMIC DNA]</scope>
</reference>
<gene>
    <name evidence="1" type="ORF">VFH_I024720</name>
</gene>
<evidence type="ECO:0000313" key="2">
    <source>
        <dbReference type="Proteomes" id="UP001157006"/>
    </source>
</evidence>
<proteinExistence type="predicted"/>
<accession>A0AAV0Z6V6</accession>
<keyword evidence="2" id="KW-1185">Reference proteome</keyword>
<dbReference type="EMBL" id="OX451735">
    <property type="protein sequence ID" value="CAI8592140.1"/>
    <property type="molecule type" value="Genomic_DNA"/>
</dbReference>
<organism evidence="1 2">
    <name type="scientific">Vicia faba</name>
    <name type="common">Broad bean</name>
    <name type="synonym">Faba vulgaris</name>
    <dbReference type="NCBI Taxonomy" id="3906"/>
    <lineage>
        <taxon>Eukaryota</taxon>
        <taxon>Viridiplantae</taxon>
        <taxon>Streptophyta</taxon>
        <taxon>Embryophyta</taxon>
        <taxon>Tracheophyta</taxon>
        <taxon>Spermatophyta</taxon>
        <taxon>Magnoliopsida</taxon>
        <taxon>eudicotyledons</taxon>
        <taxon>Gunneridae</taxon>
        <taxon>Pentapetalae</taxon>
        <taxon>rosids</taxon>
        <taxon>fabids</taxon>
        <taxon>Fabales</taxon>
        <taxon>Fabaceae</taxon>
        <taxon>Papilionoideae</taxon>
        <taxon>50 kb inversion clade</taxon>
        <taxon>NPAAA clade</taxon>
        <taxon>Hologalegina</taxon>
        <taxon>IRL clade</taxon>
        <taxon>Fabeae</taxon>
        <taxon>Vicia</taxon>
    </lineage>
</organism>
<sequence>MELMLRCRIYASRGWTMAGSFETEEDDERRETRESSKMEPCCHLIEFLTWLSYGIYLPFLEKDYLCKNSWKVKDPNKMHNAEPLMSAEKFTSNYFNWHFNGIWAVSFRMIRKNSAGWSHPTTVTLSGPLSKGPISPLIDTFNVTFRGETEVDAK</sequence>
<dbReference type="Proteomes" id="UP001157006">
    <property type="component" value="Chromosome 1S"/>
</dbReference>